<keyword evidence="11" id="KW-1185">Reference proteome</keyword>
<dbReference type="Proteomes" id="UP000256763">
    <property type="component" value="Unassembled WGS sequence"/>
</dbReference>
<name>A0A3E0WWS8_9GAMM</name>
<comment type="similarity">
    <text evidence="8">Belongs to the glycosyltransferase group 1 family.</text>
</comment>
<keyword evidence="8" id="KW-0812">Transmembrane</keyword>
<comment type="function">
    <text evidence="8">Involved in lipopolysaccharide (LPS) biosynthesis. Catalyzes the transfer of 3-deoxy-D-manno-octulosonate (Kdo) residue(s) from CMP-Kdo to lipid IV(A), the tetraacyldisaccharide-1,4'-bisphosphate precursor of lipid A.</text>
</comment>
<dbReference type="Pfam" id="PF04413">
    <property type="entry name" value="Glycos_transf_N"/>
    <property type="match status" value="1"/>
</dbReference>
<evidence type="ECO:0000256" key="1">
    <source>
        <dbReference type="ARBA" id="ARBA00004713"/>
    </source>
</evidence>
<dbReference type="InterPro" id="IPR039901">
    <property type="entry name" value="Kdotransferase"/>
</dbReference>
<reference evidence="11" key="1">
    <citation type="submission" date="2017-05" db="EMBL/GenBank/DDBJ databases">
        <authorList>
            <person name="Sharma S."/>
            <person name="Sidhu C."/>
            <person name="Pinnaka A.K."/>
        </authorList>
    </citation>
    <scope>NUCLEOTIDE SEQUENCE [LARGE SCALE GENOMIC DNA]</scope>
    <source>
        <strain evidence="11">AK93</strain>
    </source>
</reference>
<protein>
    <recommendedName>
        <fullName evidence="3 8">3-deoxy-D-manno-octulosonic acid transferase</fullName>
        <shortName evidence="8">Kdo transferase</shortName>
        <ecNumber evidence="2 8">2.4.99.12</ecNumber>
    </recommendedName>
    <alternativeName>
        <fullName evidence="5 8">Lipid IV(A) 3-deoxy-D-manno-octulosonic acid transferase</fullName>
    </alternativeName>
</protein>
<dbReference type="GO" id="GO:0009245">
    <property type="term" value="P:lipid A biosynthetic process"/>
    <property type="evidence" value="ECO:0007669"/>
    <property type="project" value="TreeGrafter"/>
</dbReference>
<keyword evidence="8" id="KW-1003">Cell membrane</keyword>
<comment type="subcellular location">
    <subcellularLocation>
        <location evidence="8">Cell membrane</location>
    </subcellularLocation>
</comment>
<feature type="domain" description="3-deoxy-D-manno-octulosonic-acid transferase N-terminal" evidence="9">
    <location>
        <begin position="37"/>
        <end position="152"/>
    </location>
</feature>
<feature type="active site" description="Proton acceptor" evidence="7">
    <location>
        <position position="63"/>
    </location>
</feature>
<dbReference type="EC" id="2.4.99.12" evidence="2 8"/>
<evidence type="ECO:0000256" key="3">
    <source>
        <dbReference type="ARBA" id="ARBA00019077"/>
    </source>
</evidence>
<comment type="pathway">
    <text evidence="1 8">Bacterial outer membrane biogenesis; LPS core biosynthesis.</text>
</comment>
<dbReference type="PANTHER" id="PTHR42755">
    <property type="entry name" value="3-DEOXY-MANNO-OCTULOSONATE CYTIDYLYLTRANSFERASE"/>
    <property type="match status" value="1"/>
</dbReference>
<evidence type="ECO:0000256" key="6">
    <source>
        <dbReference type="ARBA" id="ARBA00049183"/>
    </source>
</evidence>
<dbReference type="GO" id="GO:0043842">
    <property type="term" value="F:Kdo transferase activity"/>
    <property type="evidence" value="ECO:0007669"/>
    <property type="project" value="UniProtKB-EC"/>
</dbReference>
<dbReference type="GO" id="GO:0005886">
    <property type="term" value="C:plasma membrane"/>
    <property type="evidence" value="ECO:0007669"/>
    <property type="project" value="UniProtKB-SubCell"/>
</dbReference>
<evidence type="ECO:0000256" key="7">
    <source>
        <dbReference type="PIRSR" id="PIRSR639901-1"/>
    </source>
</evidence>
<organism evidence="10 11">
    <name type="scientific">Alkalilimnicola ehrlichii</name>
    <dbReference type="NCBI Taxonomy" id="351052"/>
    <lineage>
        <taxon>Bacteria</taxon>
        <taxon>Pseudomonadati</taxon>
        <taxon>Pseudomonadota</taxon>
        <taxon>Gammaproteobacteria</taxon>
        <taxon>Chromatiales</taxon>
        <taxon>Ectothiorhodospiraceae</taxon>
        <taxon>Alkalilimnicola</taxon>
    </lineage>
</organism>
<evidence type="ECO:0000313" key="10">
    <source>
        <dbReference type="EMBL" id="RFA37460.1"/>
    </source>
</evidence>
<evidence type="ECO:0000259" key="9">
    <source>
        <dbReference type="Pfam" id="PF04413"/>
    </source>
</evidence>
<dbReference type="Gene3D" id="3.40.50.11720">
    <property type="entry name" value="3-Deoxy-D-manno-octulosonic-acid transferase, N-terminal domain"/>
    <property type="match status" value="1"/>
</dbReference>
<dbReference type="PANTHER" id="PTHR42755:SF1">
    <property type="entry name" value="3-DEOXY-D-MANNO-OCTULOSONIC ACID TRANSFERASE, MITOCHONDRIAL-RELATED"/>
    <property type="match status" value="1"/>
</dbReference>
<dbReference type="UniPathway" id="UPA00958"/>
<keyword evidence="4 8" id="KW-0808">Transferase</keyword>
<dbReference type="GO" id="GO:0009244">
    <property type="term" value="P:lipopolysaccharide core region biosynthetic process"/>
    <property type="evidence" value="ECO:0007669"/>
    <property type="project" value="UniProtKB-UniRule"/>
</dbReference>
<gene>
    <name evidence="10" type="ORF">CAL65_09240</name>
</gene>
<proteinExistence type="inferred from homology"/>
<dbReference type="OrthoDB" id="9789797at2"/>
<evidence type="ECO:0000256" key="5">
    <source>
        <dbReference type="ARBA" id="ARBA00031445"/>
    </source>
</evidence>
<comment type="catalytic activity">
    <reaction evidence="6 8">
        <text>lipid IVA (E. coli) + CMP-3-deoxy-beta-D-manno-octulosonate = alpha-Kdo-(2-&gt;6)-lipid IVA (E. coli) + CMP + H(+)</text>
        <dbReference type="Rhea" id="RHEA:28066"/>
        <dbReference type="ChEBI" id="CHEBI:15378"/>
        <dbReference type="ChEBI" id="CHEBI:58603"/>
        <dbReference type="ChEBI" id="CHEBI:60364"/>
        <dbReference type="ChEBI" id="CHEBI:60377"/>
        <dbReference type="ChEBI" id="CHEBI:85987"/>
        <dbReference type="EC" id="2.4.99.12"/>
    </reaction>
</comment>
<sequence length="162" mass="18667">MEGEVRFIYSLLAYISLPIVLAWLAYRGLREPAYRTGWGQRLALDFRTVPSGCIWLHAASVGEVQAAIPLIHALREEYPDKPLHVTTITPTGRERLGQLCGEEVSHSYLPLDVPGAVRRFLNRMRPEVGVILEVELWPNLLYQLRRRRVPLFWSMDAYLNVR</sequence>
<dbReference type="InterPro" id="IPR007507">
    <property type="entry name" value="Glycos_transf_N"/>
</dbReference>
<comment type="caution">
    <text evidence="10">The sequence shown here is derived from an EMBL/GenBank/DDBJ whole genome shotgun (WGS) entry which is preliminary data.</text>
</comment>
<keyword evidence="8" id="KW-0472">Membrane</keyword>
<evidence type="ECO:0000256" key="2">
    <source>
        <dbReference type="ARBA" id="ARBA00012621"/>
    </source>
</evidence>
<keyword evidence="8" id="KW-0448">Lipopolysaccharide biosynthesis</keyword>
<accession>A0A3E0WWS8</accession>
<dbReference type="EMBL" id="NFZW01000007">
    <property type="protein sequence ID" value="RFA37460.1"/>
    <property type="molecule type" value="Genomic_DNA"/>
</dbReference>
<dbReference type="InterPro" id="IPR038107">
    <property type="entry name" value="Glycos_transf_N_sf"/>
</dbReference>
<evidence type="ECO:0000256" key="8">
    <source>
        <dbReference type="RuleBase" id="RU365103"/>
    </source>
</evidence>
<evidence type="ECO:0000256" key="4">
    <source>
        <dbReference type="ARBA" id="ARBA00022679"/>
    </source>
</evidence>
<evidence type="ECO:0000313" key="11">
    <source>
        <dbReference type="Proteomes" id="UP000256763"/>
    </source>
</evidence>
<keyword evidence="8" id="KW-1133">Transmembrane helix</keyword>
<dbReference type="AlphaFoldDB" id="A0A3E0WWS8"/>
<feature type="transmembrane region" description="Helical" evidence="8">
    <location>
        <begin position="6"/>
        <end position="26"/>
    </location>
</feature>